<dbReference type="EMBL" id="JAAKZF010000001">
    <property type="protein sequence ID" value="NGO49730.1"/>
    <property type="molecule type" value="Genomic_DNA"/>
</dbReference>
<dbReference type="InterPro" id="IPR050697">
    <property type="entry name" value="Adenylyl/Guanylyl_Cyclase_3/4"/>
</dbReference>
<feature type="transmembrane region" description="Helical" evidence="1">
    <location>
        <begin position="205"/>
        <end position="226"/>
    </location>
</feature>
<feature type="transmembrane region" description="Helical" evidence="1">
    <location>
        <begin position="162"/>
        <end position="185"/>
    </location>
</feature>
<keyword evidence="4" id="KW-1185">Reference proteome</keyword>
<dbReference type="InterPro" id="IPR029787">
    <property type="entry name" value="Nucleotide_cyclase"/>
</dbReference>
<dbReference type="GO" id="GO:0009190">
    <property type="term" value="P:cyclic nucleotide biosynthetic process"/>
    <property type="evidence" value="ECO:0007669"/>
    <property type="project" value="InterPro"/>
</dbReference>
<reference evidence="3 4" key="1">
    <citation type="submission" date="2020-02" db="EMBL/GenBank/DDBJ databases">
        <title>Genome sequence of strain CCNWXJ40-4.</title>
        <authorList>
            <person name="Gao J."/>
            <person name="Sun J."/>
        </authorList>
    </citation>
    <scope>NUCLEOTIDE SEQUENCE [LARGE SCALE GENOMIC DNA]</scope>
    <source>
        <strain evidence="3 4">CCNWXJ 40-4</strain>
    </source>
</reference>
<keyword evidence="1" id="KW-0812">Transmembrane</keyword>
<dbReference type="Pfam" id="PF00211">
    <property type="entry name" value="Guanylate_cyc"/>
    <property type="match status" value="1"/>
</dbReference>
<dbReference type="CDD" id="cd07302">
    <property type="entry name" value="CHD"/>
    <property type="match status" value="1"/>
</dbReference>
<keyword evidence="1" id="KW-1133">Transmembrane helix</keyword>
<dbReference type="SMART" id="SM00044">
    <property type="entry name" value="CYCc"/>
    <property type="match status" value="1"/>
</dbReference>
<accession>A0A6G4W6D3</accession>
<dbReference type="InterPro" id="IPR001054">
    <property type="entry name" value="A/G_cyclase"/>
</dbReference>
<gene>
    <name evidence="3" type="ORF">G6N73_00830</name>
</gene>
<dbReference type="PROSITE" id="PS50125">
    <property type="entry name" value="GUANYLATE_CYCLASE_2"/>
    <property type="match status" value="1"/>
</dbReference>
<evidence type="ECO:0000259" key="2">
    <source>
        <dbReference type="PROSITE" id="PS50125"/>
    </source>
</evidence>
<evidence type="ECO:0000313" key="3">
    <source>
        <dbReference type="EMBL" id="NGO49730.1"/>
    </source>
</evidence>
<dbReference type="GO" id="GO:0035556">
    <property type="term" value="P:intracellular signal transduction"/>
    <property type="evidence" value="ECO:0007669"/>
    <property type="project" value="InterPro"/>
</dbReference>
<organism evidence="3 4">
    <name type="scientific">Allomesorhizobium camelthorni</name>
    <dbReference type="NCBI Taxonomy" id="475069"/>
    <lineage>
        <taxon>Bacteria</taxon>
        <taxon>Pseudomonadati</taxon>
        <taxon>Pseudomonadota</taxon>
        <taxon>Alphaproteobacteria</taxon>
        <taxon>Hyphomicrobiales</taxon>
        <taxon>Phyllobacteriaceae</taxon>
        <taxon>Allomesorhizobium</taxon>
    </lineage>
</organism>
<feature type="transmembrane region" description="Helical" evidence="1">
    <location>
        <begin position="95"/>
        <end position="115"/>
    </location>
</feature>
<dbReference type="RefSeq" id="WP_165021835.1">
    <property type="nucleotide sequence ID" value="NZ_JAAKZF010000001.1"/>
</dbReference>
<sequence length="472" mass="51988">MQIQPLPEHFVATTTPLNLEQRRRLRLGSLMAKAEREGARLQFWARTAALLAVEIFFTVFSKWDPASGFMFSAVFVFFLIGLAHYRLVKKGYSPVWVGAVFGTLDMILLTLLLVGPNPFAEIIMPPAMSLREAGFQYLLIFVCLGALTLSPRLAAWLGIAAAICWTTAVVWVITRPGTIVALIQAENMRFDEHVRLYFNPNFVDLIDQLTHVVVILIITGIIATVVSRSRKMADDYTTAERARSNLARHFSPNVVDELASNDEPFGPVRRQDVAVLFADIVGFTAYSEDHPAEQVFELLRTFHRRMEQVVFDHGGTVDNYIGDCIMATFGIPASAKDDATRALRCARAMAAAVEEWNGERRARGSAPVDVRIGCQYGPVVLGAIGSERNLSFAVVGDTCNVASRLQTMCRELDAEVCVGADLVEAVKRAGDEDALSGMVEHGAIHVRGRDHEVEVWIAPKSVLENSGVPVAN</sequence>
<dbReference type="PANTHER" id="PTHR43081">
    <property type="entry name" value="ADENYLATE CYCLASE, TERMINAL-DIFFERENTIATION SPECIFIC-RELATED"/>
    <property type="match status" value="1"/>
</dbReference>
<dbReference type="GO" id="GO:0004016">
    <property type="term" value="F:adenylate cyclase activity"/>
    <property type="evidence" value="ECO:0007669"/>
    <property type="project" value="UniProtKB-ARBA"/>
</dbReference>
<protein>
    <submittedName>
        <fullName evidence="3">Adenylate/guanylate cyclase domain-containing protein</fullName>
    </submittedName>
</protein>
<feature type="transmembrane region" description="Helical" evidence="1">
    <location>
        <begin position="135"/>
        <end position="155"/>
    </location>
</feature>
<dbReference type="PANTHER" id="PTHR43081:SF1">
    <property type="entry name" value="ADENYLATE CYCLASE, TERMINAL-DIFFERENTIATION SPECIFIC"/>
    <property type="match status" value="1"/>
</dbReference>
<dbReference type="Gene3D" id="3.30.70.1230">
    <property type="entry name" value="Nucleotide cyclase"/>
    <property type="match status" value="1"/>
</dbReference>
<feature type="transmembrane region" description="Helical" evidence="1">
    <location>
        <begin position="69"/>
        <end position="88"/>
    </location>
</feature>
<comment type="caution">
    <text evidence="3">The sequence shown here is derived from an EMBL/GenBank/DDBJ whole genome shotgun (WGS) entry which is preliminary data.</text>
</comment>
<evidence type="ECO:0000256" key="1">
    <source>
        <dbReference type="SAM" id="Phobius"/>
    </source>
</evidence>
<dbReference type="SUPFAM" id="SSF55073">
    <property type="entry name" value="Nucleotide cyclase"/>
    <property type="match status" value="1"/>
</dbReference>
<keyword evidence="1" id="KW-0472">Membrane</keyword>
<proteinExistence type="predicted"/>
<feature type="domain" description="Guanylate cyclase" evidence="2">
    <location>
        <begin position="274"/>
        <end position="406"/>
    </location>
</feature>
<dbReference type="AlphaFoldDB" id="A0A6G4W6D3"/>
<evidence type="ECO:0000313" key="4">
    <source>
        <dbReference type="Proteomes" id="UP001642900"/>
    </source>
</evidence>
<name>A0A6G4W6D3_9HYPH</name>
<dbReference type="Proteomes" id="UP001642900">
    <property type="component" value="Unassembled WGS sequence"/>
</dbReference>